<reference evidence="2 3" key="1">
    <citation type="submission" date="2017-12" db="EMBL/GenBank/DDBJ databases">
        <title>Phylogenetic diversity of female urinary microbiome.</title>
        <authorList>
            <person name="Thomas-White K."/>
            <person name="Wolfe A.J."/>
        </authorList>
    </citation>
    <scope>NUCLEOTIDE SEQUENCE [LARGE SCALE GENOMIC DNA]</scope>
    <source>
        <strain evidence="2 3">UMB1298</strain>
    </source>
</reference>
<feature type="compositionally biased region" description="Pro residues" evidence="1">
    <location>
        <begin position="150"/>
        <end position="166"/>
    </location>
</feature>
<evidence type="ECO:0000313" key="3">
    <source>
        <dbReference type="Proteomes" id="UP000234206"/>
    </source>
</evidence>
<feature type="region of interest" description="Disordered" evidence="1">
    <location>
        <begin position="127"/>
        <end position="166"/>
    </location>
</feature>
<dbReference type="NCBIfam" id="TIGR03816">
    <property type="entry name" value="tadE_like_DECH"/>
    <property type="match status" value="1"/>
</dbReference>
<keyword evidence="3" id="KW-1185">Reference proteome</keyword>
<evidence type="ECO:0000313" key="2">
    <source>
        <dbReference type="EMBL" id="PKZ42197.1"/>
    </source>
</evidence>
<dbReference type="InterPro" id="IPR021202">
    <property type="entry name" value="Rv3654c-like"/>
</dbReference>
<accession>A0A2I1PC46</accession>
<sequence length="166" mass="16956">MSTPTPAGRRTGSPGRRRWTATRWWRDGERGSGSMVALLVGVAVLALLAAGVTAGQTWRAASRARTAADLAALAGSGATSPTALLPVPPCVAAAEVATRNGAQLVGCRVKDFDVTVVVRVDSGTPFGAATVTATAGPRPQDGPRKRRGRPPAPSPPPLPPTPPRGR</sequence>
<dbReference type="RefSeq" id="WP_101849302.1">
    <property type="nucleotide sequence ID" value="NZ_JBHLVH010000011.1"/>
</dbReference>
<organism evidence="2 3">
    <name type="scientific">Kytococcus schroeteri</name>
    <dbReference type="NCBI Taxonomy" id="138300"/>
    <lineage>
        <taxon>Bacteria</taxon>
        <taxon>Bacillati</taxon>
        <taxon>Actinomycetota</taxon>
        <taxon>Actinomycetes</taxon>
        <taxon>Micrococcales</taxon>
        <taxon>Kytococcaceae</taxon>
        <taxon>Kytococcus</taxon>
    </lineage>
</organism>
<evidence type="ECO:0000256" key="1">
    <source>
        <dbReference type="SAM" id="MobiDB-lite"/>
    </source>
</evidence>
<gene>
    <name evidence="2" type="ORF">CYJ76_03905</name>
</gene>
<comment type="caution">
    <text evidence="2">The sequence shown here is derived from an EMBL/GenBank/DDBJ whole genome shotgun (WGS) entry which is preliminary data.</text>
</comment>
<protein>
    <submittedName>
        <fullName evidence="2">Uncharacterized protein</fullName>
    </submittedName>
</protein>
<dbReference type="EMBL" id="PKIZ01000005">
    <property type="protein sequence ID" value="PKZ42197.1"/>
    <property type="molecule type" value="Genomic_DNA"/>
</dbReference>
<dbReference type="Proteomes" id="UP000234206">
    <property type="component" value="Unassembled WGS sequence"/>
</dbReference>
<dbReference type="AlphaFoldDB" id="A0A2I1PC46"/>
<proteinExistence type="predicted"/>
<name>A0A2I1PC46_9MICO</name>